<keyword evidence="1" id="KW-1133">Transmembrane helix</keyword>
<dbReference type="Proteomes" id="UP001597282">
    <property type="component" value="Unassembled WGS sequence"/>
</dbReference>
<protein>
    <submittedName>
        <fullName evidence="2">Uncharacterized protein</fullName>
    </submittedName>
</protein>
<keyword evidence="1" id="KW-0472">Membrane</keyword>
<name>A0ABW4CA30_9BACL</name>
<proteinExistence type="predicted"/>
<evidence type="ECO:0000313" key="2">
    <source>
        <dbReference type="EMBL" id="MFD1427612.1"/>
    </source>
</evidence>
<feature type="transmembrane region" description="Helical" evidence="1">
    <location>
        <begin position="171"/>
        <end position="193"/>
    </location>
</feature>
<feature type="transmembrane region" description="Helical" evidence="1">
    <location>
        <begin position="45"/>
        <end position="61"/>
    </location>
</feature>
<gene>
    <name evidence="2" type="ORF">ACFQ4Y_11915</name>
</gene>
<keyword evidence="3" id="KW-1185">Reference proteome</keyword>
<feature type="transmembrane region" description="Helical" evidence="1">
    <location>
        <begin position="68"/>
        <end position="86"/>
    </location>
</feature>
<evidence type="ECO:0000313" key="3">
    <source>
        <dbReference type="Proteomes" id="UP001597282"/>
    </source>
</evidence>
<feature type="transmembrane region" description="Helical" evidence="1">
    <location>
        <begin position="7"/>
        <end position="25"/>
    </location>
</feature>
<dbReference type="RefSeq" id="WP_380165791.1">
    <property type="nucleotide sequence ID" value="NZ_JBHTNU010000011.1"/>
</dbReference>
<accession>A0ABW4CA30</accession>
<sequence length="371" mass="43763">MKRWVGYWLMFCFGLPIVVATGYVFLHQLLLDTPDYYPFWLAESYFYPGLPAVALLIWRVHWGKRNPFAYFLFTWSLIACVLYLGTVDIQKNLGPPVQEEIHPLGVMDEEVIAREGRFKVPYFPLDRSQLIKEIETGGTVDVTRVEGKGLILSFSDGVYHSYPWRDRILDLTLRVLSVAIFAVFFYVVMNVWWRDLKVEEGQIRVYHWRRLQTIPLSRVIQLRLDSWGEEIQVETEEVIHTFPYDSKTAADLVAAMQASGLTPIQNGRRWLRRTQFKEIRIEENRLVLDEGEEVRVPYDCIAVLVWDPVIQITMLDETEFVITDDRYTDRAWFDELSRRVEEAWTREGQSYTIDVDLQNQRVAWTMSEWVE</sequence>
<reference evidence="3" key="1">
    <citation type="journal article" date="2019" name="Int. J. Syst. Evol. Microbiol.">
        <title>The Global Catalogue of Microorganisms (GCM) 10K type strain sequencing project: providing services to taxonomists for standard genome sequencing and annotation.</title>
        <authorList>
            <consortium name="The Broad Institute Genomics Platform"/>
            <consortium name="The Broad Institute Genome Sequencing Center for Infectious Disease"/>
            <person name="Wu L."/>
            <person name="Ma J."/>
        </authorList>
    </citation>
    <scope>NUCLEOTIDE SEQUENCE [LARGE SCALE GENOMIC DNA]</scope>
    <source>
        <strain evidence="3">S1</strain>
    </source>
</reference>
<comment type="caution">
    <text evidence="2">The sequence shown here is derived from an EMBL/GenBank/DDBJ whole genome shotgun (WGS) entry which is preliminary data.</text>
</comment>
<organism evidence="2 3">
    <name type="scientific">Kroppenstedtia sanguinis</name>
    <dbReference type="NCBI Taxonomy" id="1380684"/>
    <lineage>
        <taxon>Bacteria</taxon>
        <taxon>Bacillati</taxon>
        <taxon>Bacillota</taxon>
        <taxon>Bacilli</taxon>
        <taxon>Bacillales</taxon>
        <taxon>Thermoactinomycetaceae</taxon>
        <taxon>Kroppenstedtia</taxon>
    </lineage>
</organism>
<dbReference type="EMBL" id="JBHTNU010000011">
    <property type="protein sequence ID" value="MFD1427612.1"/>
    <property type="molecule type" value="Genomic_DNA"/>
</dbReference>
<keyword evidence="1" id="KW-0812">Transmembrane</keyword>
<evidence type="ECO:0000256" key="1">
    <source>
        <dbReference type="SAM" id="Phobius"/>
    </source>
</evidence>